<dbReference type="AlphaFoldDB" id="A0A084SW63"/>
<comment type="caution">
    <text evidence="2">The sequence shown here is derived from an EMBL/GenBank/DDBJ whole genome shotgun (WGS) entry which is preliminary data.</text>
</comment>
<feature type="region of interest" description="Disordered" evidence="1">
    <location>
        <begin position="117"/>
        <end position="141"/>
    </location>
</feature>
<evidence type="ECO:0000256" key="1">
    <source>
        <dbReference type="SAM" id="MobiDB-lite"/>
    </source>
</evidence>
<organism evidence="2 3">
    <name type="scientific">Archangium violaceum Cb vi76</name>
    <dbReference type="NCBI Taxonomy" id="1406225"/>
    <lineage>
        <taxon>Bacteria</taxon>
        <taxon>Pseudomonadati</taxon>
        <taxon>Myxococcota</taxon>
        <taxon>Myxococcia</taxon>
        <taxon>Myxococcales</taxon>
        <taxon>Cystobacterineae</taxon>
        <taxon>Archangiaceae</taxon>
        <taxon>Archangium</taxon>
    </lineage>
</organism>
<evidence type="ECO:0000313" key="3">
    <source>
        <dbReference type="Proteomes" id="UP000028547"/>
    </source>
</evidence>
<proteinExistence type="predicted"/>
<name>A0A084SW63_9BACT</name>
<dbReference type="EMBL" id="JPMI01000080">
    <property type="protein sequence ID" value="KFA92698.1"/>
    <property type="molecule type" value="Genomic_DNA"/>
</dbReference>
<evidence type="ECO:0000313" key="2">
    <source>
        <dbReference type="EMBL" id="KFA92698.1"/>
    </source>
</evidence>
<accession>A0A084SW63</accession>
<protein>
    <submittedName>
        <fullName evidence="2">Uncharacterized protein</fullName>
    </submittedName>
</protein>
<dbReference type="Proteomes" id="UP000028547">
    <property type="component" value="Unassembled WGS sequence"/>
</dbReference>
<feature type="compositionally biased region" description="Acidic residues" evidence="1">
    <location>
        <begin position="119"/>
        <end position="136"/>
    </location>
</feature>
<gene>
    <name evidence="2" type="ORF">Q664_13945</name>
</gene>
<sequence>MKPDLIKGTLVVLHAVERHALSSEQHDALRHSRLLLHFILGSEEEGMFKAFLENVDTAPPPLVLSFATKDEADNWLLNHPAPPHGAVIGVASERYHVAYSRQLEYRNLLRLPSEAELAQMEESEDEGEDAAEDETEPPNPFERTRFSLFELYRWACFHLHPMEQRISSPEEREAIRTTRIAFDFVMYVGEEHGFEDFLRSLHAARTSRPLQSFATREAAESWLETQPEPPPPAVVAIGGELYAVGYNRRREVRVLIRIPQQRELDAGPPAAV</sequence>
<reference evidence="2 3" key="1">
    <citation type="submission" date="2014-07" db="EMBL/GenBank/DDBJ databases">
        <title>Draft Genome Sequence of Gephyronic Acid Producer, Cystobacter violaceus Strain Cb vi76.</title>
        <authorList>
            <person name="Stevens D.C."/>
            <person name="Young J."/>
            <person name="Carmichael R."/>
            <person name="Tan J."/>
            <person name="Taylor R.E."/>
        </authorList>
    </citation>
    <scope>NUCLEOTIDE SEQUENCE [LARGE SCALE GENOMIC DNA]</scope>
    <source>
        <strain evidence="2 3">Cb vi76</strain>
    </source>
</reference>